<comment type="catalytic activity">
    <reaction evidence="1 7">
        <text>Hydrolysis of terminal non-reducing N-acetyl-D-hexosamine residues in N-acetyl-beta-D-hexosaminides.</text>
        <dbReference type="EC" id="3.2.1.52"/>
    </reaction>
</comment>
<dbReference type="InterPro" id="IPR017853">
    <property type="entry name" value="GH"/>
</dbReference>
<keyword evidence="5" id="KW-0325">Glycoprotein</keyword>
<dbReference type="InterPro" id="IPR029019">
    <property type="entry name" value="HEX_eukaryotic_N"/>
</dbReference>
<name>A0AAN7TRI9_9PEZI</name>
<dbReference type="SUPFAM" id="SSF55545">
    <property type="entry name" value="beta-N-acetylhexosaminidase-like domain"/>
    <property type="match status" value="1"/>
</dbReference>
<evidence type="ECO:0000256" key="5">
    <source>
        <dbReference type="ARBA" id="ARBA00023180"/>
    </source>
</evidence>
<dbReference type="GO" id="GO:0016231">
    <property type="term" value="F:beta-N-acetylglucosaminidase activity"/>
    <property type="evidence" value="ECO:0007669"/>
    <property type="project" value="TreeGrafter"/>
</dbReference>
<dbReference type="GO" id="GO:0005975">
    <property type="term" value="P:carbohydrate metabolic process"/>
    <property type="evidence" value="ECO:0007669"/>
    <property type="project" value="InterPro"/>
</dbReference>
<feature type="domain" description="Glycoside hydrolase family 20 catalytic" evidence="10">
    <location>
        <begin position="189"/>
        <end position="528"/>
    </location>
</feature>
<feature type="active site" description="Proton donor" evidence="8">
    <location>
        <position position="351"/>
    </location>
</feature>
<dbReference type="EMBL" id="JAVRRL010000017">
    <property type="protein sequence ID" value="KAK5114546.1"/>
    <property type="molecule type" value="Genomic_DNA"/>
</dbReference>
<comment type="similarity">
    <text evidence="2 7">Belongs to the glycosyl hydrolase 20 family.</text>
</comment>
<feature type="chain" id="PRO_5042994822" description="Beta-hexosaminidase" evidence="9">
    <location>
        <begin position="18"/>
        <end position="577"/>
    </location>
</feature>
<evidence type="ECO:0000256" key="8">
    <source>
        <dbReference type="PIRSR" id="PIRSR001093-1"/>
    </source>
</evidence>
<proteinExistence type="inferred from homology"/>
<evidence type="ECO:0000313" key="12">
    <source>
        <dbReference type="EMBL" id="KAK5114546.1"/>
    </source>
</evidence>
<evidence type="ECO:0000259" key="11">
    <source>
        <dbReference type="Pfam" id="PF14845"/>
    </source>
</evidence>
<feature type="domain" description="Beta-hexosaminidase eukaryotic type N-terminal" evidence="11">
    <location>
        <begin position="18"/>
        <end position="164"/>
    </location>
</feature>
<dbReference type="Pfam" id="PF14845">
    <property type="entry name" value="Glycohydro_20b2"/>
    <property type="match status" value="1"/>
</dbReference>
<dbReference type="EC" id="3.2.1.52" evidence="7"/>
<accession>A0AAN7TRI9</accession>
<reference evidence="12" key="1">
    <citation type="submission" date="2023-08" db="EMBL/GenBank/DDBJ databases">
        <title>Black Yeasts Isolated from many extreme environments.</title>
        <authorList>
            <person name="Coleine C."/>
            <person name="Stajich J.E."/>
            <person name="Selbmann L."/>
        </authorList>
    </citation>
    <scope>NUCLEOTIDE SEQUENCE</scope>
    <source>
        <strain evidence="12">CCFEE 5401</strain>
    </source>
</reference>
<dbReference type="InterPro" id="IPR015883">
    <property type="entry name" value="Glyco_hydro_20_cat"/>
</dbReference>
<dbReference type="InterPro" id="IPR029018">
    <property type="entry name" value="Hex-like_dom2"/>
</dbReference>
<dbReference type="Proteomes" id="UP001310890">
    <property type="component" value="Unassembled WGS sequence"/>
</dbReference>
<dbReference type="PANTHER" id="PTHR22600:SF58">
    <property type="entry name" value="BETA-HEXOSAMINIDASE"/>
    <property type="match status" value="1"/>
</dbReference>
<keyword evidence="6 7" id="KW-0326">Glycosidase</keyword>
<protein>
    <recommendedName>
        <fullName evidence="7">Beta-hexosaminidase</fullName>
        <ecNumber evidence="7">3.2.1.52</ecNumber>
    </recommendedName>
</protein>
<evidence type="ECO:0000313" key="13">
    <source>
        <dbReference type="Proteomes" id="UP001310890"/>
    </source>
</evidence>
<dbReference type="PANTHER" id="PTHR22600">
    <property type="entry name" value="BETA-HEXOSAMINIDASE"/>
    <property type="match status" value="1"/>
</dbReference>
<gene>
    <name evidence="12" type="ORF">LTR62_002481</name>
</gene>
<evidence type="ECO:0000256" key="1">
    <source>
        <dbReference type="ARBA" id="ARBA00001231"/>
    </source>
</evidence>
<dbReference type="SUPFAM" id="SSF51445">
    <property type="entry name" value="(Trans)glycosidases"/>
    <property type="match status" value="1"/>
</dbReference>
<dbReference type="PIRSF" id="PIRSF001093">
    <property type="entry name" value="B-hxosamndse_ab_euk"/>
    <property type="match status" value="1"/>
</dbReference>
<evidence type="ECO:0000256" key="3">
    <source>
        <dbReference type="ARBA" id="ARBA00022729"/>
    </source>
</evidence>
<evidence type="ECO:0000256" key="2">
    <source>
        <dbReference type="ARBA" id="ARBA00006285"/>
    </source>
</evidence>
<evidence type="ECO:0000256" key="4">
    <source>
        <dbReference type="ARBA" id="ARBA00022801"/>
    </source>
</evidence>
<dbReference type="Pfam" id="PF00728">
    <property type="entry name" value="Glyco_hydro_20"/>
    <property type="match status" value="1"/>
</dbReference>
<dbReference type="AlphaFoldDB" id="A0AAN7TRI9"/>
<dbReference type="PRINTS" id="PR00738">
    <property type="entry name" value="GLHYDRLASE20"/>
</dbReference>
<dbReference type="InterPro" id="IPR025705">
    <property type="entry name" value="Beta_hexosaminidase_sua/sub"/>
</dbReference>
<keyword evidence="3 9" id="KW-0732">Signal</keyword>
<dbReference type="GO" id="GO:0016020">
    <property type="term" value="C:membrane"/>
    <property type="evidence" value="ECO:0007669"/>
    <property type="project" value="TreeGrafter"/>
</dbReference>
<evidence type="ECO:0000256" key="6">
    <source>
        <dbReference type="ARBA" id="ARBA00023295"/>
    </source>
</evidence>
<dbReference type="GO" id="GO:0030203">
    <property type="term" value="P:glycosaminoglycan metabolic process"/>
    <property type="evidence" value="ECO:0007669"/>
    <property type="project" value="TreeGrafter"/>
</dbReference>
<evidence type="ECO:0000259" key="10">
    <source>
        <dbReference type="Pfam" id="PF00728"/>
    </source>
</evidence>
<comment type="caution">
    <text evidence="12">The sequence shown here is derived from an EMBL/GenBank/DDBJ whole genome shotgun (WGS) entry which is preliminary data.</text>
</comment>
<dbReference type="Gene3D" id="3.30.379.10">
    <property type="entry name" value="Chitobiase/beta-hexosaminidase domain 2-like"/>
    <property type="match status" value="1"/>
</dbReference>
<organism evidence="12 13">
    <name type="scientific">Meristemomyces frigidus</name>
    <dbReference type="NCBI Taxonomy" id="1508187"/>
    <lineage>
        <taxon>Eukaryota</taxon>
        <taxon>Fungi</taxon>
        <taxon>Dikarya</taxon>
        <taxon>Ascomycota</taxon>
        <taxon>Pezizomycotina</taxon>
        <taxon>Dothideomycetes</taxon>
        <taxon>Dothideomycetidae</taxon>
        <taxon>Mycosphaerellales</taxon>
        <taxon>Teratosphaeriaceae</taxon>
        <taxon>Meristemomyces</taxon>
    </lineage>
</organism>
<dbReference type="Gene3D" id="3.20.20.80">
    <property type="entry name" value="Glycosidases"/>
    <property type="match status" value="1"/>
</dbReference>
<evidence type="ECO:0000256" key="7">
    <source>
        <dbReference type="PIRNR" id="PIRNR001093"/>
    </source>
</evidence>
<evidence type="ECO:0000256" key="9">
    <source>
        <dbReference type="SAM" id="SignalP"/>
    </source>
</evidence>
<keyword evidence="4 7" id="KW-0378">Hydrolase</keyword>
<sequence length="577" mass="63896">MLALLPILALCVASGQALWPIPLTYTTGNQTLWIDQNVKITYKASASQPSTYGSAPNSSTSTWTDKIITNAIERTYDTLFNKNFYPWKFHPRNTAFEPTQTRASTFIKTITLVQNASDPTDIMKPTTGDVDEGYSLAMTTEGVVTITAASSIGLLHGLTSFTQLFYQCNGGGGVYTPLAPVSITDAPKFGWRGLNIDTSRTFKPMSDMYAMIDALSYNKMNRLHWHVTDSQAWPLEIPSMPDLAGKGAYISSQKYSAADVQGLTEYGALLGVEVVVEIDNPGHTASIAFSRPDLIAAFDIEPNWDTYAAEPPSGTLKLNSPAVGDFLAELFDDLLPRLTSLSSYFHLGGDEVNMNAYNLDDTVRSNLSSVLQPLMQKYMDRNMAQVQSYGLVPLVWEEMLLQWNLTLPAETIIQTWQSDQAVADAVGKGYRALAGNYEFWYLDCGKGQWLDFYPSDAAQYWPFQDYCAPFHNWRLMYSYDPLTGVPDNATHLVLGGEAHIWSEQTDSVNFDQMVWPRTCAAAEVLWSGAKDAGGQNRSQVTASPRLAEMRERLVARGIRAEPVRMPFCSMNGTQCAL</sequence>
<dbReference type="FunFam" id="3.20.20.80:FF:000063">
    <property type="entry name" value="Beta-hexosaminidase"/>
    <property type="match status" value="1"/>
</dbReference>
<feature type="signal peptide" evidence="9">
    <location>
        <begin position="1"/>
        <end position="17"/>
    </location>
</feature>